<evidence type="ECO:0000256" key="9">
    <source>
        <dbReference type="ARBA" id="ARBA00023295"/>
    </source>
</evidence>
<organism evidence="11 12">
    <name type="scientific">Neolewinella agarilytica</name>
    <dbReference type="NCBI Taxonomy" id="478744"/>
    <lineage>
        <taxon>Bacteria</taxon>
        <taxon>Pseudomonadati</taxon>
        <taxon>Bacteroidota</taxon>
        <taxon>Saprospiria</taxon>
        <taxon>Saprospirales</taxon>
        <taxon>Lewinellaceae</taxon>
        <taxon>Neolewinella</taxon>
    </lineage>
</organism>
<evidence type="ECO:0000256" key="8">
    <source>
        <dbReference type="ARBA" id="ARBA00023268"/>
    </source>
</evidence>
<dbReference type="Gene3D" id="3.20.190.10">
    <property type="entry name" value="MutM-like, N-terminal"/>
    <property type="match status" value="1"/>
</dbReference>
<keyword evidence="5" id="KW-0238">DNA-binding</keyword>
<dbReference type="GO" id="GO:0016829">
    <property type="term" value="F:lyase activity"/>
    <property type="evidence" value="ECO:0007669"/>
    <property type="project" value="UniProtKB-KW"/>
</dbReference>
<dbReference type="GO" id="GO:0008270">
    <property type="term" value="F:zinc ion binding"/>
    <property type="evidence" value="ECO:0007669"/>
    <property type="project" value="InterPro"/>
</dbReference>
<dbReference type="PANTHER" id="PTHR22993">
    <property type="entry name" value="FORMAMIDOPYRIMIDINE-DNA GLYCOSYLASE"/>
    <property type="match status" value="1"/>
</dbReference>
<dbReference type="InterPro" id="IPR015886">
    <property type="entry name" value="H2TH_FPG"/>
</dbReference>
<dbReference type="STRING" id="478744.SAMN05444359_12150"/>
<dbReference type="Gene3D" id="1.10.8.50">
    <property type="match status" value="1"/>
</dbReference>
<dbReference type="EMBL" id="FOFB01000021">
    <property type="protein sequence ID" value="SER00795.1"/>
    <property type="molecule type" value="Genomic_DNA"/>
</dbReference>
<comment type="catalytic activity">
    <reaction evidence="1">
        <text>Hydrolysis of DNA containing ring-opened 7-methylguanine residues, releasing 2,6-diamino-4-hydroxy-5-(N-methyl)formamidopyrimidine.</text>
        <dbReference type="EC" id="3.2.2.23"/>
    </reaction>
</comment>
<dbReference type="Pfam" id="PF06831">
    <property type="entry name" value="H2TH"/>
    <property type="match status" value="1"/>
</dbReference>
<name>A0A1H9KPE3_9BACT</name>
<dbReference type="GO" id="GO:0003684">
    <property type="term" value="F:damaged DNA binding"/>
    <property type="evidence" value="ECO:0007669"/>
    <property type="project" value="InterPro"/>
</dbReference>
<dbReference type="InterPro" id="IPR012319">
    <property type="entry name" value="FPG_cat"/>
</dbReference>
<accession>A0A1H9KPE3</accession>
<evidence type="ECO:0000256" key="6">
    <source>
        <dbReference type="ARBA" id="ARBA00023204"/>
    </source>
</evidence>
<keyword evidence="7" id="KW-0456">Lyase</keyword>
<dbReference type="InterPro" id="IPR010979">
    <property type="entry name" value="Ribosomal_uS13-like_H2TH"/>
</dbReference>
<evidence type="ECO:0000256" key="3">
    <source>
        <dbReference type="ARBA" id="ARBA00022763"/>
    </source>
</evidence>
<dbReference type="PANTHER" id="PTHR22993:SF9">
    <property type="entry name" value="FORMAMIDOPYRIMIDINE-DNA GLYCOSYLASE"/>
    <property type="match status" value="1"/>
</dbReference>
<evidence type="ECO:0000256" key="2">
    <source>
        <dbReference type="ARBA" id="ARBA00009409"/>
    </source>
</evidence>
<dbReference type="GO" id="GO:0008534">
    <property type="term" value="F:oxidized purine nucleobase lesion DNA N-glycosylase activity"/>
    <property type="evidence" value="ECO:0007669"/>
    <property type="project" value="UniProtKB-EC"/>
</dbReference>
<dbReference type="SUPFAM" id="SSF81624">
    <property type="entry name" value="N-terminal domain of MutM-like DNA repair proteins"/>
    <property type="match status" value="1"/>
</dbReference>
<evidence type="ECO:0000256" key="5">
    <source>
        <dbReference type="ARBA" id="ARBA00023125"/>
    </source>
</evidence>
<dbReference type="GO" id="GO:0003906">
    <property type="term" value="F:DNA-(apurinic or apyrimidinic site) endonuclease activity"/>
    <property type="evidence" value="ECO:0007669"/>
    <property type="project" value="InterPro"/>
</dbReference>
<dbReference type="PROSITE" id="PS51068">
    <property type="entry name" value="FPG_CAT"/>
    <property type="match status" value="1"/>
</dbReference>
<dbReference type="SMART" id="SM00898">
    <property type="entry name" value="Fapy_DNA_glyco"/>
    <property type="match status" value="1"/>
</dbReference>
<reference evidence="12" key="1">
    <citation type="submission" date="2016-10" db="EMBL/GenBank/DDBJ databases">
        <authorList>
            <person name="Varghese N."/>
            <person name="Submissions S."/>
        </authorList>
    </citation>
    <scope>NUCLEOTIDE SEQUENCE [LARGE SCALE GENOMIC DNA]</scope>
    <source>
        <strain evidence="12">DSM 24740</strain>
    </source>
</reference>
<sequence>MPELPEVHNFKQYFDAAATNQVIDRVTVHDDKIIRNMSGPVFADVLTGRKITGSIRRGKYLFAQLDNGHDLLLHFGMNGDLNLYQDESDRGRFERFALHFTDGNTLGFEDSRKFARILYLEDRLDYIEQIKLGPDALELEEAYFLQQLEGRKTTLKGILLNQSVVAGLGNLYVDEICYRTRLHPASRVNAMTLEQKKLIYREILAVMQYATENAPYYRDYPENWFWHTWRHEGGQDPEGEGEVKITKVAGRTTYYVEGRQKLVE</sequence>
<comment type="similarity">
    <text evidence="2">Belongs to the FPG family.</text>
</comment>
<evidence type="ECO:0000313" key="11">
    <source>
        <dbReference type="EMBL" id="SER00795.1"/>
    </source>
</evidence>
<keyword evidence="8" id="KW-0511">Multifunctional enzyme</keyword>
<dbReference type="FunCoup" id="A0A1H9KPE3">
    <property type="interactions" value="329"/>
</dbReference>
<dbReference type="AlphaFoldDB" id="A0A1H9KPE3"/>
<keyword evidence="6" id="KW-0234">DNA repair</keyword>
<keyword evidence="3" id="KW-0227">DNA damage</keyword>
<gene>
    <name evidence="11" type="ORF">SAMN05444359_12150</name>
</gene>
<proteinExistence type="inferred from homology"/>
<keyword evidence="12" id="KW-1185">Reference proteome</keyword>
<dbReference type="GO" id="GO:0006284">
    <property type="term" value="P:base-excision repair"/>
    <property type="evidence" value="ECO:0007669"/>
    <property type="project" value="InterPro"/>
</dbReference>
<evidence type="ECO:0000256" key="4">
    <source>
        <dbReference type="ARBA" id="ARBA00022801"/>
    </source>
</evidence>
<dbReference type="InParanoid" id="A0A1H9KPE3"/>
<dbReference type="RefSeq" id="WP_090170981.1">
    <property type="nucleotide sequence ID" value="NZ_FOFB01000021.1"/>
</dbReference>
<evidence type="ECO:0000259" key="10">
    <source>
        <dbReference type="PROSITE" id="PS51068"/>
    </source>
</evidence>
<dbReference type="Proteomes" id="UP000199021">
    <property type="component" value="Unassembled WGS sequence"/>
</dbReference>
<evidence type="ECO:0000256" key="7">
    <source>
        <dbReference type="ARBA" id="ARBA00023239"/>
    </source>
</evidence>
<feature type="domain" description="Formamidopyrimidine-DNA glycosylase catalytic" evidence="10">
    <location>
        <begin position="2"/>
        <end position="115"/>
    </location>
</feature>
<dbReference type="Pfam" id="PF01149">
    <property type="entry name" value="Fapy_DNA_glyco"/>
    <property type="match status" value="1"/>
</dbReference>
<evidence type="ECO:0000313" key="12">
    <source>
        <dbReference type="Proteomes" id="UP000199021"/>
    </source>
</evidence>
<protein>
    <submittedName>
        <fullName evidence="11">Formamidopyrimidine-DNA glycosylase</fullName>
    </submittedName>
</protein>
<dbReference type="OrthoDB" id="9800855at2"/>
<evidence type="ECO:0000256" key="1">
    <source>
        <dbReference type="ARBA" id="ARBA00001668"/>
    </source>
</evidence>
<keyword evidence="4" id="KW-0378">Hydrolase</keyword>
<dbReference type="InterPro" id="IPR035937">
    <property type="entry name" value="FPG_N"/>
</dbReference>
<dbReference type="SMART" id="SM01232">
    <property type="entry name" value="H2TH"/>
    <property type="match status" value="1"/>
</dbReference>
<keyword evidence="9" id="KW-0326">Glycosidase</keyword>
<dbReference type="SUPFAM" id="SSF46946">
    <property type="entry name" value="S13-like H2TH domain"/>
    <property type="match status" value="1"/>
</dbReference>